<feature type="compositionally biased region" description="Basic and acidic residues" evidence="1">
    <location>
        <begin position="242"/>
        <end position="259"/>
    </location>
</feature>
<accession>A0A4Y7TZA0</accession>
<comment type="caution">
    <text evidence="2">The sequence shown here is derived from an EMBL/GenBank/DDBJ whole genome shotgun (WGS) entry which is preliminary data.</text>
</comment>
<dbReference type="AlphaFoldDB" id="A0A4Y7TZA0"/>
<dbReference type="Proteomes" id="UP000298030">
    <property type="component" value="Unassembled WGS sequence"/>
</dbReference>
<evidence type="ECO:0000256" key="1">
    <source>
        <dbReference type="SAM" id="MobiDB-lite"/>
    </source>
</evidence>
<organism evidence="2 3">
    <name type="scientific">Coprinellus micaceus</name>
    <name type="common">Glistening ink-cap mushroom</name>
    <name type="synonym">Coprinus micaceus</name>
    <dbReference type="NCBI Taxonomy" id="71717"/>
    <lineage>
        <taxon>Eukaryota</taxon>
        <taxon>Fungi</taxon>
        <taxon>Dikarya</taxon>
        <taxon>Basidiomycota</taxon>
        <taxon>Agaricomycotina</taxon>
        <taxon>Agaricomycetes</taxon>
        <taxon>Agaricomycetidae</taxon>
        <taxon>Agaricales</taxon>
        <taxon>Agaricineae</taxon>
        <taxon>Psathyrellaceae</taxon>
        <taxon>Coprinellus</taxon>
    </lineage>
</organism>
<dbReference type="EMBL" id="QPFP01000001">
    <property type="protein sequence ID" value="TEB39510.1"/>
    <property type="molecule type" value="Genomic_DNA"/>
</dbReference>
<reference evidence="2 3" key="1">
    <citation type="journal article" date="2019" name="Nat. Ecol. Evol.">
        <title>Megaphylogeny resolves global patterns of mushroom evolution.</title>
        <authorList>
            <person name="Varga T."/>
            <person name="Krizsan K."/>
            <person name="Foldi C."/>
            <person name="Dima B."/>
            <person name="Sanchez-Garcia M."/>
            <person name="Sanchez-Ramirez S."/>
            <person name="Szollosi G.J."/>
            <person name="Szarkandi J.G."/>
            <person name="Papp V."/>
            <person name="Albert L."/>
            <person name="Andreopoulos W."/>
            <person name="Angelini C."/>
            <person name="Antonin V."/>
            <person name="Barry K.W."/>
            <person name="Bougher N.L."/>
            <person name="Buchanan P."/>
            <person name="Buyck B."/>
            <person name="Bense V."/>
            <person name="Catcheside P."/>
            <person name="Chovatia M."/>
            <person name="Cooper J."/>
            <person name="Damon W."/>
            <person name="Desjardin D."/>
            <person name="Finy P."/>
            <person name="Geml J."/>
            <person name="Haridas S."/>
            <person name="Hughes K."/>
            <person name="Justo A."/>
            <person name="Karasinski D."/>
            <person name="Kautmanova I."/>
            <person name="Kiss B."/>
            <person name="Kocsube S."/>
            <person name="Kotiranta H."/>
            <person name="LaButti K.M."/>
            <person name="Lechner B.E."/>
            <person name="Liimatainen K."/>
            <person name="Lipzen A."/>
            <person name="Lukacs Z."/>
            <person name="Mihaltcheva S."/>
            <person name="Morgado L.N."/>
            <person name="Niskanen T."/>
            <person name="Noordeloos M.E."/>
            <person name="Ohm R.A."/>
            <person name="Ortiz-Santana B."/>
            <person name="Ovrebo C."/>
            <person name="Racz N."/>
            <person name="Riley R."/>
            <person name="Savchenko A."/>
            <person name="Shiryaev A."/>
            <person name="Soop K."/>
            <person name="Spirin V."/>
            <person name="Szebenyi C."/>
            <person name="Tomsovsky M."/>
            <person name="Tulloss R.E."/>
            <person name="Uehling J."/>
            <person name="Grigoriev I.V."/>
            <person name="Vagvolgyi C."/>
            <person name="Papp T."/>
            <person name="Martin F.M."/>
            <person name="Miettinen O."/>
            <person name="Hibbett D.S."/>
            <person name="Nagy L.G."/>
        </authorList>
    </citation>
    <scope>NUCLEOTIDE SEQUENCE [LARGE SCALE GENOMIC DNA]</scope>
    <source>
        <strain evidence="2 3">FP101781</strain>
    </source>
</reference>
<proteinExistence type="predicted"/>
<protein>
    <submittedName>
        <fullName evidence="2">Uncharacterized protein</fullName>
    </submittedName>
</protein>
<sequence>MTDNLWESAGTCWFRLLWFLRTGVLAQLQLTYYPLASVLIPRNFNGILIGRQHTPRGVDSNSGGWEKELSIFSRRQWYYSAILAGQRRLPPGKKEKLHRTVAEAPLTRSISEPSGRITRCNLHHSSPLQSREVGTSLAEHIRLFHIKAQAAPDPILTDQGGKFKTTYSGFYLGYQRHTAIRHWVPQLNICHPQLRVIWSQSEIWSHTHEPPDPIAVLERPLGKPSGQDQHKPCLYTTPVPEGPEKGDHGWDRQLDRCRL</sequence>
<name>A0A4Y7TZA0_COPMI</name>
<feature type="region of interest" description="Disordered" evidence="1">
    <location>
        <begin position="220"/>
        <end position="259"/>
    </location>
</feature>
<evidence type="ECO:0000313" key="2">
    <source>
        <dbReference type="EMBL" id="TEB39510.1"/>
    </source>
</evidence>
<keyword evidence="3" id="KW-1185">Reference proteome</keyword>
<gene>
    <name evidence="2" type="ORF">FA13DRAFT_1703809</name>
</gene>
<evidence type="ECO:0000313" key="3">
    <source>
        <dbReference type="Proteomes" id="UP000298030"/>
    </source>
</evidence>